<dbReference type="Pfam" id="PF13424">
    <property type="entry name" value="TPR_12"/>
    <property type="match status" value="2"/>
</dbReference>
<dbReference type="InterPro" id="IPR013568">
    <property type="entry name" value="SEFIR_dom"/>
</dbReference>
<protein>
    <submittedName>
        <fullName evidence="2">Tetratricopeptide repeat protein</fullName>
    </submittedName>
</protein>
<gene>
    <name evidence="2" type="ORF">Prum_079130</name>
</gene>
<dbReference type="Pfam" id="PF00931">
    <property type="entry name" value="NB-ARC"/>
    <property type="match status" value="1"/>
</dbReference>
<dbReference type="Gene3D" id="3.40.50.10140">
    <property type="entry name" value="Toll/interleukin-1 receptor homology (TIR) domain"/>
    <property type="match status" value="1"/>
</dbReference>
<proteinExistence type="predicted"/>
<dbReference type="SUPFAM" id="SSF48452">
    <property type="entry name" value="TPR-like"/>
    <property type="match status" value="3"/>
</dbReference>
<dbReference type="GO" id="GO:0007165">
    <property type="term" value="P:signal transduction"/>
    <property type="evidence" value="ECO:0007669"/>
    <property type="project" value="InterPro"/>
</dbReference>
<dbReference type="InterPro" id="IPR002182">
    <property type="entry name" value="NB-ARC"/>
</dbReference>
<keyword evidence="3" id="KW-1185">Reference proteome</keyword>
<dbReference type="Gene3D" id="3.40.50.300">
    <property type="entry name" value="P-loop containing nucleotide triphosphate hydrolases"/>
    <property type="match status" value="1"/>
</dbReference>
<dbReference type="PANTHER" id="PTHR46082:SF6">
    <property type="entry name" value="AAA+ ATPASE DOMAIN-CONTAINING PROTEIN-RELATED"/>
    <property type="match status" value="1"/>
</dbReference>
<name>A0A6V8LHC7_9ACTN</name>
<dbReference type="InterPro" id="IPR000157">
    <property type="entry name" value="TIR_dom"/>
</dbReference>
<evidence type="ECO:0000313" key="3">
    <source>
        <dbReference type="Proteomes" id="UP000482960"/>
    </source>
</evidence>
<accession>A0A6V8LHC7</accession>
<dbReference type="InterPro" id="IPR011990">
    <property type="entry name" value="TPR-like_helical_dom_sf"/>
</dbReference>
<reference evidence="2 3" key="1">
    <citation type="submission" date="2020-03" db="EMBL/GenBank/DDBJ databases">
        <title>Whole genome shotgun sequence of Phytohabitans rumicis NBRC 108638.</title>
        <authorList>
            <person name="Komaki H."/>
            <person name="Tamura T."/>
        </authorList>
    </citation>
    <scope>NUCLEOTIDE SEQUENCE [LARGE SCALE GENOMIC DNA]</scope>
    <source>
        <strain evidence="2 3">NBRC 108638</strain>
    </source>
</reference>
<comment type="caution">
    <text evidence="2">The sequence shown here is derived from an EMBL/GenBank/DDBJ whole genome shotgun (WGS) entry which is preliminary data.</text>
</comment>
<organism evidence="2 3">
    <name type="scientific">Phytohabitans rumicis</name>
    <dbReference type="NCBI Taxonomy" id="1076125"/>
    <lineage>
        <taxon>Bacteria</taxon>
        <taxon>Bacillati</taxon>
        <taxon>Actinomycetota</taxon>
        <taxon>Actinomycetes</taxon>
        <taxon>Micromonosporales</taxon>
        <taxon>Micromonosporaceae</taxon>
    </lineage>
</organism>
<reference evidence="2 3" key="2">
    <citation type="submission" date="2020-03" db="EMBL/GenBank/DDBJ databases">
        <authorList>
            <person name="Ichikawa N."/>
            <person name="Kimura A."/>
            <person name="Kitahashi Y."/>
            <person name="Uohara A."/>
        </authorList>
    </citation>
    <scope>NUCLEOTIDE SEQUENCE [LARGE SCALE GENOMIC DNA]</scope>
    <source>
        <strain evidence="2 3">NBRC 108638</strain>
    </source>
</reference>
<sequence>MNDPPVVFISYAHDSGEHKELVRRLWEFLRSRGIDAKLDLSAAAERRDWALWMGQQIDRADYVLVIASPAYRERGDGDVDPHDGRGVQYEAALLKDRLMQDRAQWTGRMLPVILPGRSAAEIPRFLQPYAASRYEVTDFTDVGAEELLRVVTKQAKYPEPPLGTLPRLPPETGRSTEGWRIGNVPTLASALQPREGLRERVDAARTAGGGVLLTQVLAGGGGVGKSQLAAAYAHQAIHDGVDLVVWINAAGPEAVMAAYAQTAAQVRTPGVTGSDAHADARALLAWLAGTDRRWLIVLDDITDPDQMKDLWPVSHTATGWVLATTRRRDASLSGGGRALVSVDVYGPAESINYLTQRLTAADAASLLDDRVGPLADAMGHLPLALGHAAAYMINEGVDCTGYLTLLIGQRSRLEQLMPQTADTENYGRPIAAALLIALDAAQAAHPVGLAKPALRLAAVLDPAGHPDTLWTAPAVGAYLNQFAPTADARAALRLLHRYGLVHHEARGGPRAVRIHALTARAARETNSPAELHAAIRTAADALLSGWPEPDTHPDHGDLVAALRANTTSLAGHPGDQLWRSPTHELLYRAGESLLDAGLHAAAVAYNEGLVDAGERIFGSDHEVTISARAYLAISYSLAGRTNEAMAIKELVLSDRERILGPDDPKTITARANLAISYRDAGRTTDAIALQERALADSERVRGAKHPSTLIYRSQLAATYRQVGRTDEAIVIHEQVVADTERVRGPEHIDTLTARSQLAASYRQAGRTTDAIPIEERVAADAERVLGAEHPDTIVVLANLAASYRQAGRIAEATSIQERVLAGRDRILGPEHPRTVTARITLAVSYHQAGRIAEALALQERVVAEHERILGPEHPDTVRAAEALRAWKQQSQAS</sequence>
<evidence type="ECO:0000313" key="2">
    <source>
        <dbReference type="EMBL" id="GFJ94271.1"/>
    </source>
</evidence>
<dbReference type="Pfam" id="PF13676">
    <property type="entry name" value="TIR_2"/>
    <property type="match status" value="1"/>
</dbReference>
<feature type="domain" description="SEFIR" evidence="1">
    <location>
        <begin position="4"/>
        <end position="143"/>
    </location>
</feature>
<dbReference type="InterPro" id="IPR027417">
    <property type="entry name" value="P-loop_NTPase"/>
</dbReference>
<dbReference type="Pfam" id="PF13374">
    <property type="entry name" value="TPR_10"/>
    <property type="match status" value="2"/>
</dbReference>
<dbReference type="EMBL" id="BLPG01000001">
    <property type="protein sequence ID" value="GFJ94271.1"/>
    <property type="molecule type" value="Genomic_DNA"/>
</dbReference>
<dbReference type="SUPFAM" id="SSF52200">
    <property type="entry name" value="Toll/Interleukin receptor TIR domain"/>
    <property type="match status" value="1"/>
</dbReference>
<dbReference type="RefSeq" id="WP_173081277.1">
    <property type="nucleotide sequence ID" value="NZ_BAABJB010000018.1"/>
</dbReference>
<dbReference type="SUPFAM" id="SSF52540">
    <property type="entry name" value="P-loop containing nucleoside triphosphate hydrolases"/>
    <property type="match status" value="1"/>
</dbReference>
<dbReference type="Proteomes" id="UP000482960">
    <property type="component" value="Unassembled WGS sequence"/>
</dbReference>
<evidence type="ECO:0000259" key="1">
    <source>
        <dbReference type="PROSITE" id="PS51534"/>
    </source>
</evidence>
<dbReference type="InterPro" id="IPR053137">
    <property type="entry name" value="NLR-like"/>
</dbReference>
<dbReference type="AlphaFoldDB" id="A0A6V8LHC7"/>
<dbReference type="InterPro" id="IPR035897">
    <property type="entry name" value="Toll_tir_struct_dom_sf"/>
</dbReference>
<dbReference type="PROSITE" id="PS51534">
    <property type="entry name" value="SEFIR"/>
    <property type="match status" value="1"/>
</dbReference>
<dbReference type="PANTHER" id="PTHR46082">
    <property type="entry name" value="ATP/GTP-BINDING PROTEIN-RELATED"/>
    <property type="match status" value="1"/>
</dbReference>
<dbReference type="Gene3D" id="1.25.40.10">
    <property type="entry name" value="Tetratricopeptide repeat domain"/>
    <property type="match status" value="2"/>
</dbReference>